<reference evidence="1 2" key="1">
    <citation type="journal article" date="2016" name="Genome Announc.">
        <title>Draft Genome Sequence of the Thermotolerant Cyanobacterium Desertifilum sp. IPPAS B-1220.</title>
        <authorList>
            <person name="Mironov K.S."/>
            <person name="Sinetova M.A."/>
            <person name="Bolatkhan K."/>
            <person name="Zayadan B.K."/>
            <person name="Ustinova V.V."/>
            <person name="Kupriyanova E.V."/>
            <person name="Skrypnik A.N."/>
            <person name="Gogoleva N.E."/>
            <person name="Gogolev Y.V."/>
            <person name="Los D.A."/>
        </authorList>
    </citation>
    <scope>NUCLEOTIDE SEQUENCE [LARGE SCALE GENOMIC DNA]</scope>
    <source>
        <strain evidence="1 2">IPPAS B-1220</strain>
    </source>
</reference>
<evidence type="ECO:0000313" key="1">
    <source>
        <dbReference type="EMBL" id="XPM64633.1"/>
    </source>
</evidence>
<organism evidence="1 2">
    <name type="scientific">Desertifilum tharense IPPAS B-1220</name>
    <dbReference type="NCBI Taxonomy" id="1781255"/>
    <lineage>
        <taxon>Bacteria</taxon>
        <taxon>Bacillati</taxon>
        <taxon>Cyanobacteriota</taxon>
        <taxon>Cyanophyceae</taxon>
        <taxon>Desertifilales</taxon>
        <taxon>Desertifilaceae</taxon>
        <taxon>Desertifilum</taxon>
    </lineage>
</organism>
<accession>A0ACD5GUJ7</accession>
<evidence type="ECO:0000313" key="2">
    <source>
        <dbReference type="Proteomes" id="UP000095472"/>
    </source>
</evidence>
<sequence length="94" mass="10006">MGEEGSWGRRELRVGEIKGKVAIALDTLRTQHSLPPISPSPHPLLTQHSALSTQHSLPPISPPPHPPIPPSSSPLNRGGYTVATIPLTLLEACL</sequence>
<name>A0ACD5GUJ7_9CYAN</name>
<protein>
    <submittedName>
        <fullName evidence="1">Uncharacterized protein</fullName>
    </submittedName>
</protein>
<gene>
    <name evidence="1" type="ORF">BH720_001020</name>
</gene>
<keyword evidence="2" id="KW-1185">Reference proteome</keyword>
<proteinExistence type="predicted"/>
<dbReference type="EMBL" id="CP182909">
    <property type="protein sequence ID" value="XPM64633.1"/>
    <property type="molecule type" value="Genomic_DNA"/>
</dbReference>
<dbReference type="Proteomes" id="UP000095472">
    <property type="component" value="Chromosome"/>
</dbReference>